<sequence>MRVLHSLRARIAASLAGIGSLLAAASVAIYGAYGKLNRASEPVYGPDVSIQTGQWQVVPRRAWTASTPKVYGVPIKPGATALVVEADLTNRTAESSADYLGLLRWNAPLGAAAGKPMVVGLRDSQQMPYLQPGLPERMAFVWMLPAAAAAPVRTALALQSKIYKPVDNLYGAPGWFNPANVGRIELPIAPDGAPESAP</sequence>
<keyword evidence="1" id="KW-0812">Transmembrane</keyword>
<accession>A0A424WAF2</accession>
<dbReference type="Proteomes" id="UP000285324">
    <property type="component" value="Unassembled WGS sequence"/>
</dbReference>
<feature type="transmembrane region" description="Helical" evidence="1">
    <location>
        <begin position="12"/>
        <end position="33"/>
    </location>
</feature>
<protein>
    <submittedName>
        <fullName evidence="2">Uncharacterized protein</fullName>
    </submittedName>
</protein>
<evidence type="ECO:0000313" key="3">
    <source>
        <dbReference type="Proteomes" id="UP000285324"/>
    </source>
</evidence>
<gene>
    <name evidence="2" type="ORF">DY367_18865</name>
</gene>
<organism evidence="2 3">
    <name type="scientific">Alcaligenes xylosoxydans xylosoxydans</name>
    <name type="common">Achromobacter xylosoxidans</name>
    <dbReference type="NCBI Taxonomy" id="85698"/>
    <lineage>
        <taxon>Bacteria</taxon>
        <taxon>Pseudomonadati</taxon>
        <taxon>Pseudomonadota</taxon>
        <taxon>Betaproteobacteria</taxon>
        <taxon>Burkholderiales</taxon>
        <taxon>Alcaligenaceae</taxon>
        <taxon>Achromobacter</taxon>
    </lineage>
</organism>
<evidence type="ECO:0000256" key="1">
    <source>
        <dbReference type="SAM" id="Phobius"/>
    </source>
</evidence>
<dbReference type="EMBL" id="QVXO01000029">
    <property type="protein sequence ID" value="RPJ90252.1"/>
    <property type="molecule type" value="Genomic_DNA"/>
</dbReference>
<comment type="caution">
    <text evidence="2">The sequence shown here is derived from an EMBL/GenBank/DDBJ whole genome shotgun (WGS) entry which is preliminary data.</text>
</comment>
<dbReference type="RefSeq" id="WP_118933297.1">
    <property type="nucleotide sequence ID" value="NZ_CP061008.1"/>
</dbReference>
<dbReference type="AlphaFoldDB" id="A0A424WAF2"/>
<name>A0A424WAF2_ALCXX</name>
<dbReference type="OrthoDB" id="8682328at2"/>
<reference evidence="2 3" key="1">
    <citation type="submission" date="2018-08" db="EMBL/GenBank/DDBJ databases">
        <title>Achromobacter xylosoxidans Genome sequencing and assembly.</title>
        <authorList>
            <person name="Wang R."/>
            <person name="Rensing C."/>
            <person name="Li Y."/>
        </authorList>
    </citation>
    <scope>NUCLEOTIDE SEQUENCE [LARGE SCALE GENOMIC DNA]</scope>
    <source>
        <strain evidence="2 3">GD003A</strain>
    </source>
</reference>
<proteinExistence type="predicted"/>
<keyword evidence="1" id="KW-1133">Transmembrane helix</keyword>
<evidence type="ECO:0000313" key="2">
    <source>
        <dbReference type="EMBL" id="RPJ90252.1"/>
    </source>
</evidence>
<keyword evidence="1" id="KW-0472">Membrane</keyword>